<keyword evidence="11 16" id="KW-0239">DNA-directed DNA polymerase</keyword>
<dbReference type="EC" id="2.7.7.7" evidence="2 15"/>
<dbReference type="Gene3D" id="1.10.150.20">
    <property type="entry name" value="5' to 3' exonuclease, C-terminal subdomain"/>
    <property type="match status" value="2"/>
</dbReference>
<dbReference type="SUPFAM" id="SSF88723">
    <property type="entry name" value="PIN domain-like"/>
    <property type="match status" value="1"/>
</dbReference>
<dbReference type="CDD" id="cd09898">
    <property type="entry name" value="H3TH_53EXO"/>
    <property type="match status" value="1"/>
</dbReference>
<dbReference type="PROSITE" id="PS00447">
    <property type="entry name" value="DNA_POLYMERASE_A"/>
    <property type="match status" value="1"/>
</dbReference>
<protein>
    <recommendedName>
        <fullName evidence="3 15">DNA polymerase I</fullName>
        <ecNumber evidence="2 15">2.7.7.7</ecNumber>
    </recommendedName>
</protein>
<dbReference type="Gene3D" id="3.40.50.1010">
    <property type="entry name" value="5'-nuclease"/>
    <property type="match status" value="1"/>
</dbReference>
<dbReference type="Proteomes" id="UP000009223">
    <property type="component" value="Chromosome"/>
</dbReference>
<keyword evidence="13 16" id="KW-0234">DNA repair</keyword>
<keyword evidence="8 16" id="KW-0227">DNA damage</keyword>
<dbReference type="SMART" id="SM00474">
    <property type="entry name" value="35EXOc"/>
    <property type="match status" value="1"/>
</dbReference>
<keyword evidence="5 16" id="KW-0548">Nucleotidyltransferase</keyword>
<keyword evidence="4 16" id="KW-0808">Transferase</keyword>
<evidence type="ECO:0000256" key="11">
    <source>
        <dbReference type="ARBA" id="ARBA00022932"/>
    </source>
</evidence>
<comment type="function">
    <text evidence="16">In addition to polymerase activity, this DNA polymerase exhibits 3'-5' and 5'-3' exonuclease activity.</text>
</comment>
<dbReference type="HOGENOM" id="CLU_004675_0_0_12"/>
<reference evidence="21 22" key="2">
    <citation type="journal article" date="2011" name="ISME J.">
        <title>RNA-seq reveals cooperative metabolic interactions between two termite-gut spirochete species in co-culture.</title>
        <authorList>
            <person name="Rosenthal A.Z."/>
            <person name="Matson E.G."/>
            <person name="Eldar A."/>
            <person name="Leadbetter J.R."/>
        </authorList>
    </citation>
    <scope>NUCLEOTIDE SEQUENCE [LARGE SCALE GENOMIC DNA]</scope>
    <source>
        <strain evidence="22">ATCC BAA-887 / DSM 12427 / ZAS-2</strain>
    </source>
</reference>
<evidence type="ECO:0000259" key="20">
    <source>
        <dbReference type="SMART" id="SM00482"/>
    </source>
</evidence>
<evidence type="ECO:0000256" key="14">
    <source>
        <dbReference type="ARBA" id="ARBA00049244"/>
    </source>
</evidence>
<evidence type="ECO:0000313" key="21">
    <source>
        <dbReference type="EMBL" id="AEF86313.1"/>
    </source>
</evidence>
<dbReference type="eggNOG" id="COG0749">
    <property type="taxonomic scope" value="Bacteria"/>
</dbReference>
<dbReference type="GO" id="GO:0006302">
    <property type="term" value="P:double-strand break repair"/>
    <property type="evidence" value="ECO:0007669"/>
    <property type="project" value="TreeGrafter"/>
</dbReference>
<comment type="catalytic activity">
    <reaction evidence="14 16">
        <text>DNA(n) + a 2'-deoxyribonucleoside 5'-triphosphate = DNA(n+1) + diphosphate</text>
        <dbReference type="Rhea" id="RHEA:22508"/>
        <dbReference type="Rhea" id="RHEA-COMP:17339"/>
        <dbReference type="Rhea" id="RHEA-COMP:17340"/>
        <dbReference type="ChEBI" id="CHEBI:33019"/>
        <dbReference type="ChEBI" id="CHEBI:61560"/>
        <dbReference type="ChEBI" id="CHEBI:173112"/>
        <dbReference type="EC" id="2.7.7.7"/>
    </reaction>
</comment>
<keyword evidence="6 16" id="KW-0235">DNA replication</keyword>
<dbReference type="Gene3D" id="3.30.420.10">
    <property type="entry name" value="Ribonuclease H-like superfamily/Ribonuclease H"/>
    <property type="match status" value="1"/>
</dbReference>
<dbReference type="CDD" id="cd06139">
    <property type="entry name" value="DNA_polA_I_Ecoli_like_exo"/>
    <property type="match status" value="1"/>
</dbReference>
<dbReference type="Pfam" id="PF01612">
    <property type="entry name" value="DNA_pol_A_exo1"/>
    <property type="match status" value="1"/>
</dbReference>
<dbReference type="STRING" id="545694.TREPR_3060"/>
<dbReference type="SMART" id="SM00475">
    <property type="entry name" value="53EXOc"/>
    <property type="match status" value="1"/>
</dbReference>
<dbReference type="PANTHER" id="PTHR10133">
    <property type="entry name" value="DNA POLYMERASE I"/>
    <property type="match status" value="1"/>
</dbReference>
<dbReference type="EMBL" id="CP001843">
    <property type="protein sequence ID" value="AEF86313.1"/>
    <property type="molecule type" value="Genomic_DNA"/>
</dbReference>
<sequence length="1003" mass="109322">MKDPLYLIDAYGLIYRSYFAFLSRPLRNSRGQNVSALFGFARTLVSLLDEGAPGADEAGVLLAKPQKPRRLVVVFDSPTPTFRHKQYPEYKATRQKAPEDLHTQVPLVEEVLTALKVPALKADGFEADDIIATLAKQCRAEGRQCYILSSDKDLLQLVGDGTYQLRPAKAAKAGETSAPSNTVRGGLPYELVGPGEVKAEWGVNPTQVLDLLSLIGDTSDNVPGVKGVGEKTAVKLMARYSSLDEIYKNIAGIEGAVGKKLAEGKKSAYLAKSLITLSYEAPIPSQALDEFSVENLDRSAGAQVLLREDIRQIAAALDPAAKGKVGAPYAGSLANGMGGAGSASHTGDQAGGAGDRAGGDAPYTGDSASGPADGGNNFGGPAAYSASGPERSPVDPALLGDGVYKTILDFAEFEAILNKARQQGFIALDFETDSLDAWNARPIGISLALKPKEAFYVPVAAHRTVADDAGNPAPFLDPEKVRESLGQFLADPAMTAVAHNAKYDYKVSRGWGLPRWNCKIWDTMVAAWLDDPERNNYSLDSLASYHFGYTPVAYNTIVPKGETFDYVPLETATRYSAEDADLTLRVKAYIEGRLEKTGSQSLFRDLEMPLLPILAEMEGLGIKIEPKVLKDYGVELFQELNQIQADTYKLVGHEFNLGSPKQLQEVLFTERKLKPGKKTKTGYSTDVAVMEELAHEDPVPALILRHRTLAKLKSTYTDALIDLADREGRLHTNFVQTGTATGRLSSREPNLQNIPIRDEEGRRIREAFIAKPGNVLISADYSQIELVVLAHLSQDENLLAAFNEGKDVHARTAALIFGVSEKDVHPDQRRMAKTINFGVMYGMSAFRLARELNITRTDAANFIEAYFKTYAGIRRLIEELITNTEQTGYASTILGRRRYIPAINSRNKTEKAGAERVAVNTPIQGSAADIVKTAMLHLDERLTKEKSPAKLLLQVHDELILECPKADAAAAAKMVKEVMENAVKLRIPLRVSVETGKRWGDFH</sequence>
<evidence type="ECO:0000256" key="8">
    <source>
        <dbReference type="ARBA" id="ARBA00022763"/>
    </source>
</evidence>
<dbReference type="OrthoDB" id="9806424at2"/>
<dbReference type="CDD" id="cd08637">
    <property type="entry name" value="DNA_pol_A_pol_I_C"/>
    <property type="match status" value="1"/>
</dbReference>
<dbReference type="InterPro" id="IPR001098">
    <property type="entry name" value="DNA-dir_DNA_pol_A_palm_dom"/>
</dbReference>
<dbReference type="NCBIfam" id="TIGR00593">
    <property type="entry name" value="pola"/>
    <property type="match status" value="1"/>
</dbReference>
<dbReference type="InterPro" id="IPR029060">
    <property type="entry name" value="PIN-like_dom_sf"/>
</dbReference>
<keyword evidence="22" id="KW-1185">Reference proteome</keyword>
<evidence type="ECO:0000256" key="13">
    <source>
        <dbReference type="ARBA" id="ARBA00023204"/>
    </source>
</evidence>
<evidence type="ECO:0000256" key="3">
    <source>
        <dbReference type="ARBA" id="ARBA00020311"/>
    </source>
</evidence>
<dbReference type="FunFam" id="1.20.1060.10:FF:000001">
    <property type="entry name" value="DNA polymerase I"/>
    <property type="match status" value="1"/>
</dbReference>
<feature type="domain" description="3'-5' exonuclease" evidence="18">
    <location>
        <begin position="404"/>
        <end position="595"/>
    </location>
</feature>
<evidence type="ECO:0000256" key="17">
    <source>
        <dbReference type="SAM" id="MobiDB-lite"/>
    </source>
</evidence>
<dbReference type="InterPro" id="IPR012337">
    <property type="entry name" value="RNaseH-like_sf"/>
</dbReference>
<keyword evidence="9 16" id="KW-0378">Hydrolase</keyword>
<organism evidence="21 22">
    <name type="scientific">Treponema primitia (strain ATCC BAA-887 / DSM 12427 / ZAS-2)</name>
    <dbReference type="NCBI Taxonomy" id="545694"/>
    <lineage>
        <taxon>Bacteria</taxon>
        <taxon>Pseudomonadati</taxon>
        <taxon>Spirochaetota</taxon>
        <taxon>Spirochaetia</taxon>
        <taxon>Spirochaetales</taxon>
        <taxon>Treponemataceae</taxon>
        <taxon>Treponema</taxon>
    </lineage>
</organism>
<evidence type="ECO:0000259" key="18">
    <source>
        <dbReference type="SMART" id="SM00474"/>
    </source>
</evidence>
<dbReference type="PRINTS" id="PR00868">
    <property type="entry name" value="DNAPOLI"/>
</dbReference>
<dbReference type="SUPFAM" id="SSF56672">
    <property type="entry name" value="DNA/RNA polymerases"/>
    <property type="match status" value="1"/>
</dbReference>
<dbReference type="InterPro" id="IPR036279">
    <property type="entry name" value="5-3_exonuclease_C_sf"/>
</dbReference>
<evidence type="ECO:0000259" key="19">
    <source>
        <dbReference type="SMART" id="SM00475"/>
    </source>
</evidence>
<keyword evidence="7" id="KW-0540">Nuclease</keyword>
<evidence type="ECO:0000256" key="10">
    <source>
        <dbReference type="ARBA" id="ARBA00022839"/>
    </source>
</evidence>
<dbReference type="Gene3D" id="1.20.1060.10">
    <property type="entry name" value="Taq DNA Polymerase, Chain T, domain 4"/>
    <property type="match status" value="1"/>
</dbReference>
<dbReference type="NCBIfam" id="NF004397">
    <property type="entry name" value="PRK05755.1"/>
    <property type="match status" value="1"/>
</dbReference>
<dbReference type="CDD" id="cd09859">
    <property type="entry name" value="PIN_53EXO"/>
    <property type="match status" value="1"/>
</dbReference>
<dbReference type="GO" id="GO:0008408">
    <property type="term" value="F:3'-5' exonuclease activity"/>
    <property type="evidence" value="ECO:0007669"/>
    <property type="project" value="UniProtKB-UniRule"/>
</dbReference>
<dbReference type="Pfam" id="PF00476">
    <property type="entry name" value="DNA_pol_A"/>
    <property type="match status" value="1"/>
</dbReference>
<dbReference type="PANTHER" id="PTHR10133:SF27">
    <property type="entry name" value="DNA POLYMERASE NU"/>
    <property type="match status" value="1"/>
</dbReference>
<dbReference type="Pfam" id="PF02739">
    <property type="entry name" value="5_3_exonuc_N"/>
    <property type="match status" value="1"/>
</dbReference>
<dbReference type="InterPro" id="IPR018320">
    <property type="entry name" value="DNA_polymerase_1"/>
</dbReference>
<evidence type="ECO:0000256" key="6">
    <source>
        <dbReference type="ARBA" id="ARBA00022705"/>
    </source>
</evidence>
<evidence type="ECO:0000256" key="2">
    <source>
        <dbReference type="ARBA" id="ARBA00012417"/>
    </source>
</evidence>
<evidence type="ECO:0000256" key="5">
    <source>
        <dbReference type="ARBA" id="ARBA00022695"/>
    </source>
</evidence>
<evidence type="ECO:0000256" key="15">
    <source>
        <dbReference type="NCBIfam" id="TIGR00593"/>
    </source>
</evidence>
<dbReference type="InterPro" id="IPR008918">
    <property type="entry name" value="HhH2"/>
</dbReference>
<feature type="domain" description="DNA-directed DNA polymerase family A palm" evidence="20">
    <location>
        <begin position="761"/>
        <end position="967"/>
    </location>
</feature>
<evidence type="ECO:0000256" key="1">
    <source>
        <dbReference type="ARBA" id="ARBA00007705"/>
    </source>
</evidence>
<dbReference type="FunFam" id="1.10.150.20:FF:000002">
    <property type="entry name" value="DNA polymerase I"/>
    <property type="match status" value="1"/>
</dbReference>
<keyword evidence="12 16" id="KW-0238">DNA-binding</keyword>
<evidence type="ECO:0000256" key="7">
    <source>
        <dbReference type="ARBA" id="ARBA00022722"/>
    </source>
</evidence>
<evidence type="ECO:0000256" key="9">
    <source>
        <dbReference type="ARBA" id="ARBA00022801"/>
    </source>
</evidence>
<feature type="domain" description="5'-3' exonuclease" evidence="19">
    <location>
        <begin position="1"/>
        <end position="292"/>
    </location>
</feature>
<dbReference type="GO" id="GO:0006261">
    <property type="term" value="P:DNA-templated DNA replication"/>
    <property type="evidence" value="ECO:0007669"/>
    <property type="project" value="UniProtKB-UniRule"/>
</dbReference>
<dbReference type="SUPFAM" id="SSF47807">
    <property type="entry name" value="5' to 3' exonuclease, C-terminal subdomain"/>
    <property type="match status" value="1"/>
</dbReference>
<dbReference type="SUPFAM" id="SSF53098">
    <property type="entry name" value="Ribonuclease H-like"/>
    <property type="match status" value="1"/>
</dbReference>
<name>F5YMP5_TREPZ</name>
<dbReference type="InterPro" id="IPR036397">
    <property type="entry name" value="RNaseH_sf"/>
</dbReference>
<evidence type="ECO:0000256" key="16">
    <source>
        <dbReference type="RuleBase" id="RU004460"/>
    </source>
</evidence>
<dbReference type="GO" id="GO:0003677">
    <property type="term" value="F:DNA binding"/>
    <property type="evidence" value="ECO:0007669"/>
    <property type="project" value="UniProtKB-UniRule"/>
</dbReference>
<dbReference type="AlphaFoldDB" id="F5YMP5"/>
<dbReference type="InterPro" id="IPR019760">
    <property type="entry name" value="DNA-dir_DNA_pol_A_CS"/>
</dbReference>
<accession>F5YMP5</accession>
<dbReference type="InterPro" id="IPR020046">
    <property type="entry name" value="5-3_exonucl_a-hlix_arch_N"/>
</dbReference>
<proteinExistence type="inferred from homology"/>
<dbReference type="Pfam" id="PF01367">
    <property type="entry name" value="5_3_exonuc"/>
    <property type="match status" value="1"/>
</dbReference>
<keyword evidence="10 16" id="KW-0269">Exonuclease</keyword>
<dbReference type="InterPro" id="IPR043502">
    <property type="entry name" value="DNA/RNA_pol_sf"/>
</dbReference>
<dbReference type="Gene3D" id="3.30.70.370">
    <property type="match status" value="1"/>
</dbReference>
<dbReference type="GO" id="GO:0008409">
    <property type="term" value="F:5'-3' exonuclease activity"/>
    <property type="evidence" value="ECO:0007669"/>
    <property type="project" value="UniProtKB-UniRule"/>
</dbReference>
<dbReference type="KEGG" id="tpi:TREPR_3060"/>
<dbReference type="InterPro" id="IPR020045">
    <property type="entry name" value="DNA_polI_H3TH"/>
</dbReference>
<reference evidence="22" key="1">
    <citation type="submission" date="2009-12" db="EMBL/GenBank/DDBJ databases">
        <title>Complete sequence of Treponema primitia strain ZAS-2.</title>
        <authorList>
            <person name="Tetu S.G."/>
            <person name="Matson E."/>
            <person name="Ren Q."/>
            <person name="Seshadri R."/>
            <person name="Elbourne L."/>
            <person name="Hassan K.A."/>
            <person name="Durkin A."/>
            <person name="Radune D."/>
            <person name="Mohamoud Y."/>
            <person name="Shay R."/>
            <person name="Jin S."/>
            <person name="Zhang X."/>
            <person name="Lucey K."/>
            <person name="Ballor N.R."/>
            <person name="Ottesen E."/>
            <person name="Rosenthal R."/>
            <person name="Allen A."/>
            <person name="Leadbetter J.R."/>
            <person name="Paulsen I.T."/>
        </authorList>
    </citation>
    <scope>NUCLEOTIDE SEQUENCE [LARGE SCALE GENOMIC DNA]</scope>
    <source>
        <strain evidence="22">ATCC BAA-887 / DSM 12427 / ZAS-2</strain>
    </source>
</reference>
<dbReference type="GO" id="GO:0003887">
    <property type="term" value="F:DNA-directed DNA polymerase activity"/>
    <property type="evidence" value="ECO:0007669"/>
    <property type="project" value="UniProtKB-UniRule"/>
</dbReference>
<dbReference type="SMART" id="SM00482">
    <property type="entry name" value="POLAc"/>
    <property type="match status" value="1"/>
</dbReference>
<gene>
    <name evidence="16" type="primary">polA</name>
    <name evidence="21" type="ordered locus">TREPR_3060</name>
</gene>
<evidence type="ECO:0000313" key="22">
    <source>
        <dbReference type="Proteomes" id="UP000009223"/>
    </source>
</evidence>
<feature type="region of interest" description="Disordered" evidence="17">
    <location>
        <begin position="338"/>
        <end position="390"/>
    </location>
</feature>
<dbReference type="InterPro" id="IPR002298">
    <property type="entry name" value="DNA_polymerase_A"/>
</dbReference>
<dbReference type="SMART" id="SM00279">
    <property type="entry name" value="HhH2"/>
    <property type="match status" value="1"/>
</dbReference>
<dbReference type="InterPro" id="IPR002562">
    <property type="entry name" value="3'-5'_exonuclease_dom"/>
</dbReference>
<evidence type="ECO:0000256" key="12">
    <source>
        <dbReference type="ARBA" id="ARBA00023125"/>
    </source>
</evidence>
<dbReference type="InterPro" id="IPR002421">
    <property type="entry name" value="5-3_exonuclease"/>
</dbReference>
<dbReference type="RefSeq" id="WP_015707196.1">
    <property type="nucleotide sequence ID" value="NC_015578.1"/>
</dbReference>
<dbReference type="FunFam" id="1.10.150.20:FF:000003">
    <property type="entry name" value="DNA polymerase I"/>
    <property type="match status" value="1"/>
</dbReference>
<comment type="similarity">
    <text evidence="1 16">Belongs to the DNA polymerase type-A family.</text>
</comment>
<evidence type="ECO:0000256" key="4">
    <source>
        <dbReference type="ARBA" id="ARBA00022679"/>
    </source>
</evidence>